<reference evidence="2" key="1">
    <citation type="submission" date="2022-12" db="EMBL/GenBank/DDBJ databases">
        <title>Bacterial isolates from different developmental stages of Nematostella vectensis.</title>
        <authorList>
            <person name="Fraune S."/>
        </authorList>
    </citation>
    <scope>NUCLEOTIDE SEQUENCE</scope>
    <source>
        <strain evidence="2">G21619-S1</strain>
    </source>
</reference>
<dbReference type="PANTHER" id="PTHR30283">
    <property type="entry name" value="PEROXIDE STRESS RESPONSE PROTEIN YAAA"/>
    <property type="match status" value="1"/>
</dbReference>
<dbReference type="HAMAP" id="MF_00652">
    <property type="entry name" value="UPF0246"/>
    <property type="match status" value="1"/>
</dbReference>
<evidence type="ECO:0000313" key="2">
    <source>
        <dbReference type="EMBL" id="MCZ4330530.1"/>
    </source>
</evidence>
<dbReference type="NCBIfam" id="NF002542">
    <property type="entry name" value="PRK02101.1-3"/>
    <property type="match status" value="1"/>
</dbReference>
<gene>
    <name evidence="2" type="primary">yaaA</name>
    <name evidence="2" type="ORF">O4H32_11270</name>
</gene>
<organism evidence="2 3">
    <name type="scientific">Castellaniella denitrificans</name>
    <dbReference type="NCBI Taxonomy" id="56119"/>
    <lineage>
        <taxon>Bacteria</taxon>
        <taxon>Pseudomonadati</taxon>
        <taxon>Pseudomonadota</taxon>
        <taxon>Betaproteobacteria</taxon>
        <taxon>Burkholderiales</taxon>
        <taxon>Alcaligenaceae</taxon>
        <taxon>Castellaniella</taxon>
    </lineage>
</organism>
<evidence type="ECO:0000313" key="3">
    <source>
        <dbReference type="Proteomes" id="UP001068379"/>
    </source>
</evidence>
<name>A0ABT4M6B6_9BURK</name>
<dbReference type="Pfam" id="PF03883">
    <property type="entry name" value="H2O2_YaaD"/>
    <property type="match status" value="1"/>
</dbReference>
<keyword evidence="3" id="KW-1185">Reference proteome</keyword>
<comment type="caution">
    <text evidence="2">The sequence shown here is derived from an EMBL/GenBank/DDBJ whole genome shotgun (WGS) entry which is preliminary data.</text>
</comment>
<dbReference type="InterPro" id="IPR005583">
    <property type="entry name" value="YaaA"/>
</dbReference>
<protein>
    <recommendedName>
        <fullName evidence="1">UPF0246 protein O4H32_11270</fullName>
    </recommendedName>
</protein>
<accession>A0ABT4M6B6</accession>
<comment type="similarity">
    <text evidence="1">Belongs to the UPF0246 family.</text>
</comment>
<evidence type="ECO:0000256" key="1">
    <source>
        <dbReference type="HAMAP-Rule" id="MF_00652"/>
    </source>
</evidence>
<sequence>MLMVLSPAKKLDYDSPVRTALCSQPVFPDQTRELIGILRGLSANDLAGLMGLSDALARLNAERYAAWVDAPDARHARQAVLAFNGDVYEGLRAAELSDARLNWAQDHLAILSGLYGALRPLDLVQPHRLEMGTRLRTARGATLYAWWGDRIARELNRRLDALSGERILLNLASGEYFKSVDRKVLDARVVECVFQDEKHGAWKVISFHAKRARGLMARHVIDHRIDAVAGLRDFSSEGYAYAPRESTADRLVFRRSSQG</sequence>
<dbReference type="Proteomes" id="UP001068379">
    <property type="component" value="Unassembled WGS sequence"/>
</dbReference>
<dbReference type="PANTHER" id="PTHR30283:SF4">
    <property type="entry name" value="PEROXIDE STRESS RESISTANCE PROTEIN YAAA"/>
    <property type="match status" value="1"/>
</dbReference>
<proteinExistence type="inferred from homology"/>
<dbReference type="EMBL" id="JAPWHE010000008">
    <property type="protein sequence ID" value="MCZ4330530.1"/>
    <property type="molecule type" value="Genomic_DNA"/>
</dbReference>
<dbReference type="RefSeq" id="WP_269359225.1">
    <property type="nucleotide sequence ID" value="NZ_JAPWHE010000008.1"/>
</dbReference>